<protein>
    <submittedName>
        <fullName evidence="3">Glycine/D-amino acid oxidase</fullName>
    </submittedName>
</protein>
<dbReference type="OrthoDB" id="9814969at2"/>
<dbReference type="SUPFAM" id="SSF51905">
    <property type="entry name" value="FAD/NAD(P)-binding domain"/>
    <property type="match status" value="1"/>
</dbReference>
<accession>A0A1M5MBV9</accession>
<dbReference type="InterPro" id="IPR036188">
    <property type="entry name" value="FAD/NAD-bd_sf"/>
</dbReference>
<evidence type="ECO:0000256" key="1">
    <source>
        <dbReference type="ARBA" id="ARBA00023002"/>
    </source>
</evidence>
<gene>
    <name evidence="3" type="ORF">SAMN05444169_3943</name>
</gene>
<dbReference type="Gene3D" id="3.30.9.10">
    <property type="entry name" value="D-Amino Acid Oxidase, subunit A, domain 2"/>
    <property type="match status" value="1"/>
</dbReference>
<dbReference type="InterPro" id="IPR006076">
    <property type="entry name" value="FAD-dep_OxRdtase"/>
</dbReference>
<dbReference type="Gene3D" id="3.50.50.60">
    <property type="entry name" value="FAD/NAD(P)-binding domain"/>
    <property type="match status" value="1"/>
</dbReference>
<dbReference type="EMBL" id="LT670818">
    <property type="protein sequence ID" value="SHG74756.1"/>
    <property type="molecule type" value="Genomic_DNA"/>
</dbReference>
<sequence length="441" mass="48497">MNKNDVFWWMAAPLAKLPQIPVRPTADVVIVGAGYTGLSAAIRLARAGRYVLVFDRDHPGEGASTRNGGITSGNLRPGFAELSRRFGTQRASAIVAESKAAREDLYRFIAEEKIACDFALTGRFAGASAPADYERLAREAEMLNRTLGIEAHAVPLADQRAMLGTDYYFGGAVRMDIGGLHPAKLHRGMLDLAIAAGVIVHAKTAVLGIRSDREGFEVKTARASVRARDVIVAVNGYVDASDRWLRRRLVPVRSRIIATEPLSPNLMVELMPRRMMCSETRKLHYYYRPSPDGDRILFGGRDGTIAGDPDWPTESLRRALVDIFPVLDETRITHTWFGNVAMNRDMVPRIFTKSGLRYAAGYCGSGVVWARWAGEKAARQILGDASAASALDFRPPAAVPLFNGKPWFMPAVFGWLSLQDKLARRRLPATRQAGPPSRPAR</sequence>
<evidence type="ECO:0000313" key="3">
    <source>
        <dbReference type="EMBL" id="SHG74756.1"/>
    </source>
</evidence>
<dbReference type="Pfam" id="PF01266">
    <property type="entry name" value="DAO"/>
    <property type="match status" value="1"/>
</dbReference>
<dbReference type="GO" id="GO:0016491">
    <property type="term" value="F:oxidoreductase activity"/>
    <property type="evidence" value="ECO:0007669"/>
    <property type="project" value="UniProtKB-KW"/>
</dbReference>
<dbReference type="RefSeq" id="WP_079567394.1">
    <property type="nucleotide sequence ID" value="NZ_LT670818.1"/>
</dbReference>
<evidence type="ECO:0000313" key="4">
    <source>
        <dbReference type="Proteomes" id="UP000190675"/>
    </source>
</evidence>
<organism evidence="3 4">
    <name type="scientific">Bradyrhizobium erythrophlei</name>
    <dbReference type="NCBI Taxonomy" id="1437360"/>
    <lineage>
        <taxon>Bacteria</taxon>
        <taxon>Pseudomonadati</taxon>
        <taxon>Pseudomonadota</taxon>
        <taxon>Alphaproteobacteria</taxon>
        <taxon>Hyphomicrobiales</taxon>
        <taxon>Nitrobacteraceae</taxon>
        <taxon>Bradyrhizobium</taxon>
    </lineage>
</organism>
<keyword evidence="1" id="KW-0560">Oxidoreductase</keyword>
<feature type="domain" description="FAD dependent oxidoreductase" evidence="2">
    <location>
        <begin position="27"/>
        <end position="379"/>
    </location>
</feature>
<dbReference type="Proteomes" id="UP000190675">
    <property type="component" value="Chromosome I"/>
</dbReference>
<proteinExistence type="predicted"/>
<dbReference type="AlphaFoldDB" id="A0A1M5MBV9"/>
<reference evidence="3 4" key="1">
    <citation type="submission" date="2016-11" db="EMBL/GenBank/DDBJ databases">
        <authorList>
            <person name="Jaros S."/>
            <person name="Januszkiewicz K."/>
            <person name="Wedrychowicz H."/>
        </authorList>
    </citation>
    <scope>NUCLEOTIDE SEQUENCE [LARGE SCALE GENOMIC DNA]</scope>
    <source>
        <strain evidence="3 4">GAS242</strain>
    </source>
</reference>
<evidence type="ECO:0000259" key="2">
    <source>
        <dbReference type="Pfam" id="PF01266"/>
    </source>
</evidence>
<dbReference type="PANTHER" id="PTHR13847">
    <property type="entry name" value="SARCOSINE DEHYDROGENASE-RELATED"/>
    <property type="match status" value="1"/>
</dbReference>
<name>A0A1M5MBV9_9BRAD</name>
<dbReference type="GO" id="GO:0005737">
    <property type="term" value="C:cytoplasm"/>
    <property type="evidence" value="ECO:0007669"/>
    <property type="project" value="TreeGrafter"/>
</dbReference>
<dbReference type="PANTHER" id="PTHR13847:SF281">
    <property type="entry name" value="FAD DEPENDENT OXIDOREDUCTASE DOMAIN-CONTAINING PROTEIN"/>
    <property type="match status" value="1"/>
</dbReference>